<name>A0A1I0HN39_THASX</name>
<dbReference type="InterPro" id="IPR016181">
    <property type="entry name" value="Acyl_CoA_acyltransferase"/>
</dbReference>
<keyword evidence="2" id="KW-0808">Transferase</keyword>
<proteinExistence type="predicted"/>
<keyword evidence="3" id="KW-1185">Reference proteome</keyword>
<organism evidence="2 3">
    <name type="scientific">Thalassotalea agarivorans</name>
    <name type="common">Thalassomonas agarivorans</name>
    <dbReference type="NCBI Taxonomy" id="349064"/>
    <lineage>
        <taxon>Bacteria</taxon>
        <taxon>Pseudomonadati</taxon>
        <taxon>Pseudomonadota</taxon>
        <taxon>Gammaproteobacteria</taxon>
        <taxon>Alteromonadales</taxon>
        <taxon>Colwelliaceae</taxon>
        <taxon>Thalassotalea</taxon>
    </lineage>
</organism>
<gene>
    <name evidence="2" type="ORF">SAMN05660429_02865</name>
</gene>
<dbReference type="STRING" id="349064.SAMN05660429_02865"/>
<feature type="domain" description="N-acetyltransferase" evidence="1">
    <location>
        <begin position="1"/>
        <end position="140"/>
    </location>
</feature>
<sequence>MNVQLADETTSLVQIAQVLHELRPQFSAENIQSQIKEQMADGYQIAYVEEAGEVLSVAGFVFGKKLAWGKHIYVDDFVTTQDQQSMGAGKYLLDWLKQHARDHGCQQLHLDSGVQRYMAHKFYLREGFIIASHHFSVSPL</sequence>
<dbReference type="AlphaFoldDB" id="A0A1I0HN39"/>
<dbReference type="Proteomes" id="UP000199308">
    <property type="component" value="Unassembled WGS sequence"/>
</dbReference>
<dbReference type="CDD" id="cd04301">
    <property type="entry name" value="NAT_SF"/>
    <property type="match status" value="1"/>
</dbReference>
<accession>A0A1I0HN39</accession>
<reference evidence="2 3" key="1">
    <citation type="submission" date="2016-10" db="EMBL/GenBank/DDBJ databases">
        <authorList>
            <person name="de Groot N.N."/>
        </authorList>
    </citation>
    <scope>NUCLEOTIDE SEQUENCE [LARGE SCALE GENOMIC DNA]</scope>
    <source>
        <strain evidence="2 3">DSM 19706</strain>
    </source>
</reference>
<dbReference type="Gene3D" id="3.40.630.30">
    <property type="match status" value="1"/>
</dbReference>
<evidence type="ECO:0000313" key="3">
    <source>
        <dbReference type="Proteomes" id="UP000199308"/>
    </source>
</evidence>
<dbReference type="RefSeq" id="WP_093331974.1">
    <property type="nucleotide sequence ID" value="NZ_AP027363.1"/>
</dbReference>
<evidence type="ECO:0000313" key="2">
    <source>
        <dbReference type="EMBL" id="SET85470.1"/>
    </source>
</evidence>
<dbReference type="PROSITE" id="PS51186">
    <property type="entry name" value="GNAT"/>
    <property type="match status" value="1"/>
</dbReference>
<dbReference type="SUPFAM" id="SSF55729">
    <property type="entry name" value="Acyl-CoA N-acyltransferases (Nat)"/>
    <property type="match status" value="1"/>
</dbReference>
<evidence type="ECO:0000259" key="1">
    <source>
        <dbReference type="PROSITE" id="PS51186"/>
    </source>
</evidence>
<dbReference type="GO" id="GO:0016747">
    <property type="term" value="F:acyltransferase activity, transferring groups other than amino-acyl groups"/>
    <property type="evidence" value="ECO:0007669"/>
    <property type="project" value="InterPro"/>
</dbReference>
<dbReference type="OrthoDB" id="9799601at2"/>
<protein>
    <submittedName>
        <fullName evidence="2">Acetyltransferase (GNAT) family protein</fullName>
    </submittedName>
</protein>
<dbReference type="InterPro" id="IPR000182">
    <property type="entry name" value="GNAT_dom"/>
</dbReference>
<dbReference type="EMBL" id="FOHK01000017">
    <property type="protein sequence ID" value="SET85470.1"/>
    <property type="molecule type" value="Genomic_DNA"/>
</dbReference>
<dbReference type="Pfam" id="PF00583">
    <property type="entry name" value="Acetyltransf_1"/>
    <property type="match status" value="1"/>
</dbReference>